<proteinExistence type="predicted"/>
<feature type="compositionally biased region" description="Basic and acidic residues" evidence="1">
    <location>
        <begin position="263"/>
        <end position="277"/>
    </location>
</feature>
<name>A0A166T9V0_9AGAM</name>
<dbReference type="EMBL" id="KV417494">
    <property type="protein sequence ID" value="KZP30384.1"/>
    <property type="molecule type" value="Genomic_DNA"/>
</dbReference>
<accession>A0A166T9V0</accession>
<evidence type="ECO:0000313" key="3">
    <source>
        <dbReference type="Proteomes" id="UP000076532"/>
    </source>
</evidence>
<evidence type="ECO:0000313" key="2">
    <source>
        <dbReference type="EMBL" id="KZP30384.1"/>
    </source>
</evidence>
<organism evidence="2 3">
    <name type="scientific">Athelia psychrophila</name>
    <dbReference type="NCBI Taxonomy" id="1759441"/>
    <lineage>
        <taxon>Eukaryota</taxon>
        <taxon>Fungi</taxon>
        <taxon>Dikarya</taxon>
        <taxon>Basidiomycota</taxon>
        <taxon>Agaricomycotina</taxon>
        <taxon>Agaricomycetes</taxon>
        <taxon>Agaricomycetidae</taxon>
        <taxon>Atheliales</taxon>
        <taxon>Atheliaceae</taxon>
        <taxon>Athelia</taxon>
    </lineage>
</organism>
<dbReference type="STRING" id="436010.A0A166T9V0"/>
<protein>
    <submittedName>
        <fullName evidence="2">Uncharacterized protein</fullName>
    </submittedName>
</protein>
<dbReference type="OrthoDB" id="10253254at2759"/>
<feature type="region of interest" description="Disordered" evidence="1">
    <location>
        <begin position="143"/>
        <end position="319"/>
    </location>
</feature>
<feature type="compositionally biased region" description="Basic and acidic residues" evidence="1">
    <location>
        <begin position="189"/>
        <end position="206"/>
    </location>
</feature>
<sequence>MASEEHVDEFNHQIAIKLSRAANTLNPNDLLAQRVTDLAKQHNLEGFVKAAKTFGKFQDSFLNELHAEILEHAKQEASGHFPQPVEGITVHDSEVLEPEPVRPGGLMRQDTRHAFRQPAKPIEPPTPRASVLGLDRLASEKRAAAANETVDGRRKRQRVDDDAEPYFKAGNARQRVEETPTHTGGVSETARRKLEEHRRNREKQKEGITSSNAPRNDEPRGLGDFQKRLNRDRDQGWGARRDRDRDQDRDRDHPRPQAWDSTPRSEPRSERSERGYRDAPSVRVPNVGWDATPRSWDATPRSSRGDEASGWGGAKNRMWDAPTPRAVREESDGALGIDAREWEDEQTRLDRDWYTGAEEGGVAADEENNPLAQYDDLSALKEAEIATKQVRKISARQAQYNADNDLWEANRMLTSGVATRKTIDLDFEDESESTVHVMVHDLKPPFLDGRTVFTKQLDPINPIRDVTSDMAVFSKKGSALVKEKREQAERAKAAAKLAALGGTALGNIMGVKDEEAAAEGA</sequence>
<feature type="compositionally biased region" description="Basic and acidic residues" evidence="1">
    <location>
        <begin position="215"/>
        <end position="255"/>
    </location>
</feature>
<dbReference type="AlphaFoldDB" id="A0A166T9V0"/>
<keyword evidence="3" id="KW-1185">Reference proteome</keyword>
<gene>
    <name evidence="2" type="ORF">FIBSPDRAFT_726156</name>
</gene>
<dbReference type="Proteomes" id="UP000076532">
    <property type="component" value="Unassembled WGS sequence"/>
</dbReference>
<reference evidence="2 3" key="1">
    <citation type="journal article" date="2016" name="Mol. Biol. Evol.">
        <title>Comparative Genomics of Early-Diverging Mushroom-Forming Fungi Provides Insights into the Origins of Lignocellulose Decay Capabilities.</title>
        <authorList>
            <person name="Nagy L.G."/>
            <person name="Riley R."/>
            <person name="Tritt A."/>
            <person name="Adam C."/>
            <person name="Daum C."/>
            <person name="Floudas D."/>
            <person name="Sun H."/>
            <person name="Yadav J.S."/>
            <person name="Pangilinan J."/>
            <person name="Larsson K.H."/>
            <person name="Matsuura K."/>
            <person name="Barry K."/>
            <person name="Labutti K."/>
            <person name="Kuo R."/>
            <person name="Ohm R.A."/>
            <person name="Bhattacharya S.S."/>
            <person name="Shirouzu T."/>
            <person name="Yoshinaga Y."/>
            <person name="Martin F.M."/>
            <person name="Grigoriev I.V."/>
            <person name="Hibbett D.S."/>
        </authorList>
    </citation>
    <scope>NUCLEOTIDE SEQUENCE [LARGE SCALE GENOMIC DNA]</scope>
    <source>
        <strain evidence="2 3">CBS 109695</strain>
    </source>
</reference>
<evidence type="ECO:0000256" key="1">
    <source>
        <dbReference type="SAM" id="MobiDB-lite"/>
    </source>
</evidence>